<dbReference type="GO" id="GO:0006307">
    <property type="term" value="P:DNA alkylation repair"/>
    <property type="evidence" value="ECO:0007669"/>
    <property type="project" value="UniProtKB-ARBA"/>
</dbReference>
<proteinExistence type="predicted"/>
<dbReference type="Pfam" id="PF02805">
    <property type="entry name" value="Ada_Zn_binding"/>
    <property type="match status" value="1"/>
</dbReference>
<dbReference type="Pfam" id="PF06029">
    <property type="entry name" value="AlkA_N"/>
    <property type="match status" value="1"/>
</dbReference>
<evidence type="ECO:0000256" key="1">
    <source>
        <dbReference type="ARBA" id="ARBA00001947"/>
    </source>
</evidence>
<dbReference type="InterPro" id="IPR018060">
    <property type="entry name" value="HTH_AraC"/>
</dbReference>
<evidence type="ECO:0000256" key="7">
    <source>
        <dbReference type="ARBA" id="ARBA00023015"/>
    </source>
</evidence>
<evidence type="ECO:0000313" key="13">
    <source>
        <dbReference type="EMBL" id="SJZ41569.1"/>
    </source>
</evidence>
<reference evidence="14" key="1">
    <citation type="submission" date="2017-02" db="EMBL/GenBank/DDBJ databases">
        <authorList>
            <person name="Varghese N."/>
            <person name="Submissions S."/>
        </authorList>
    </citation>
    <scope>NUCLEOTIDE SEQUENCE [LARGE SCALE GENOMIC DNA]</scope>
    <source>
        <strain evidence="14">ATCC 27094</strain>
    </source>
</reference>
<evidence type="ECO:0000256" key="4">
    <source>
        <dbReference type="ARBA" id="ARBA00022723"/>
    </source>
</evidence>
<dbReference type="Gene3D" id="3.30.310.20">
    <property type="entry name" value="DNA-3-methyladenine glycosylase AlkA, N-terminal domain"/>
    <property type="match status" value="1"/>
</dbReference>
<sequence>MKSENRQRRRRNGEIIDGMNQSNELLDREACYRAFQTHDPRFDGRIFVGVTSTGIYCRPICPARVPKFENCRFFASAAGAQEAGFRPCLRCRPEIAPELAFWRGTSNTVNRALKLIADGALDESEAGVEALAARLGVGGRQLRRLFQQHIGASPIAVAQTRRVLFAKHLIHDTRLPMTEVALSAGFRSVRRFNETFRKMFGRPPSALRRGHKAAGTGTSHSAQEGVTLRLSYRPPYDWTGMLEALAARADARLEHVDDDVWHRIVELDGKQGTVSVAHLAERNAVAVTIRFPEVRALPAIVARVKRVFDLGADIATIGSHLARDPKLAPLIAKRPGLRAPGDWDRDTVGTSLDSDAPPAWRPWHAYAAQHLRMASHG</sequence>
<evidence type="ECO:0000259" key="12">
    <source>
        <dbReference type="PROSITE" id="PS01124"/>
    </source>
</evidence>
<dbReference type="GO" id="GO:0003700">
    <property type="term" value="F:DNA-binding transcription factor activity"/>
    <property type="evidence" value="ECO:0007669"/>
    <property type="project" value="InterPro"/>
</dbReference>
<comment type="cofactor">
    <cofactor evidence="1">
        <name>Zn(2+)</name>
        <dbReference type="ChEBI" id="CHEBI:29105"/>
    </cofactor>
</comment>
<keyword evidence="8" id="KW-0238">DNA-binding</keyword>
<dbReference type="AlphaFoldDB" id="A0A1T4KGL4"/>
<keyword evidence="9" id="KW-0010">Activator</keyword>
<dbReference type="STRING" id="225324.SAMN02745126_00961"/>
<keyword evidence="14" id="KW-1185">Reference proteome</keyword>
<dbReference type="Pfam" id="PF12833">
    <property type="entry name" value="HTH_18"/>
    <property type="match status" value="1"/>
</dbReference>
<evidence type="ECO:0000256" key="8">
    <source>
        <dbReference type="ARBA" id="ARBA00023125"/>
    </source>
</evidence>
<dbReference type="InterPro" id="IPR018062">
    <property type="entry name" value="HTH_AraC-typ_CS"/>
</dbReference>
<protein>
    <submittedName>
        <fullName evidence="13">DNA-3-methyladenine glycosylase II</fullName>
    </submittedName>
</protein>
<evidence type="ECO:0000313" key="14">
    <source>
        <dbReference type="Proteomes" id="UP000190092"/>
    </source>
</evidence>
<dbReference type="FunFam" id="3.40.10.10:FF:000001">
    <property type="entry name" value="DNA-3-methyladenine glycosylase 2"/>
    <property type="match status" value="1"/>
</dbReference>
<dbReference type="PANTHER" id="PTHR46796:SF6">
    <property type="entry name" value="ARAC SUBFAMILY"/>
    <property type="match status" value="1"/>
</dbReference>
<feature type="domain" description="HTH araC/xylS-type" evidence="12">
    <location>
        <begin position="110"/>
        <end position="210"/>
    </location>
</feature>
<name>A0A1T4KGL4_9HYPH</name>
<dbReference type="InterPro" id="IPR010316">
    <property type="entry name" value="AlkA_N"/>
</dbReference>
<evidence type="ECO:0000256" key="11">
    <source>
        <dbReference type="ARBA" id="ARBA00023204"/>
    </source>
</evidence>
<dbReference type="SMART" id="SM00342">
    <property type="entry name" value="HTH_ARAC"/>
    <property type="match status" value="1"/>
</dbReference>
<evidence type="ECO:0000256" key="6">
    <source>
        <dbReference type="ARBA" id="ARBA00022833"/>
    </source>
</evidence>
<dbReference type="GO" id="GO:0008168">
    <property type="term" value="F:methyltransferase activity"/>
    <property type="evidence" value="ECO:0007669"/>
    <property type="project" value="UniProtKB-KW"/>
</dbReference>
<dbReference type="InterPro" id="IPR037046">
    <property type="entry name" value="AlkA_N_sf"/>
</dbReference>
<dbReference type="PROSITE" id="PS00041">
    <property type="entry name" value="HTH_ARAC_FAMILY_1"/>
    <property type="match status" value="1"/>
</dbReference>
<dbReference type="InterPro" id="IPR004026">
    <property type="entry name" value="Ada_DNA_repair_Zn-bd"/>
</dbReference>
<evidence type="ECO:0000256" key="2">
    <source>
        <dbReference type="ARBA" id="ARBA00022603"/>
    </source>
</evidence>
<keyword evidence="2" id="KW-0489">Methyltransferase</keyword>
<keyword evidence="11" id="KW-0234">DNA repair</keyword>
<keyword evidence="4" id="KW-0479">Metal-binding</keyword>
<dbReference type="PANTHER" id="PTHR46796">
    <property type="entry name" value="HTH-TYPE TRANSCRIPTIONAL ACTIVATOR RHAS-RELATED"/>
    <property type="match status" value="1"/>
</dbReference>
<dbReference type="InterPro" id="IPR009057">
    <property type="entry name" value="Homeodomain-like_sf"/>
</dbReference>
<dbReference type="SUPFAM" id="SSF57884">
    <property type="entry name" value="Ada DNA repair protein, N-terminal domain (N-Ada 10)"/>
    <property type="match status" value="1"/>
</dbReference>
<dbReference type="GO" id="GO:0008270">
    <property type="term" value="F:zinc ion binding"/>
    <property type="evidence" value="ECO:0007669"/>
    <property type="project" value="InterPro"/>
</dbReference>
<dbReference type="InterPro" id="IPR050204">
    <property type="entry name" value="AraC_XylS_family_regulators"/>
</dbReference>
<dbReference type="Gene3D" id="3.40.10.10">
    <property type="entry name" value="DNA Methylphosphotriester Repair Domain"/>
    <property type="match status" value="1"/>
</dbReference>
<dbReference type="GO" id="GO:0032259">
    <property type="term" value="P:methylation"/>
    <property type="evidence" value="ECO:0007669"/>
    <property type="project" value="UniProtKB-KW"/>
</dbReference>
<dbReference type="EMBL" id="FUWJ01000001">
    <property type="protein sequence ID" value="SJZ41569.1"/>
    <property type="molecule type" value="Genomic_DNA"/>
</dbReference>
<keyword evidence="10" id="KW-0804">Transcription</keyword>
<organism evidence="13 14">
    <name type="scientific">Enhydrobacter aerosaccus</name>
    <dbReference type="NCBI Taxonomy" id="225324"/>
    <lineage>
        <taxon>Bacteria</taxon>
        <taxon>Pseudomonadati</taxon>
        <taxon>Pseudomonadota</taxon>
        <taxon>Alphaproteobacteria</taxon>
        <taxon>Hyphomicrobiales</taxon>
        <taxon>Enhydrobacter</taxon>
    </lineage>
</organism>
<keyword evidence="7" id="KW-0805">Transcription regulation</keyword>
<keyword evidence="3" id="KW-0808">Transferase</keyword>
<dbReference type="SMART" id="SM01009">
    <property type="entry name" value="AlkA_N"/>
    <property type="match status" value="1"/>
</dbReference>
<accession>A0A1T4KGL4</accession>
<dbReference type="PROSITE" id="PS01124">
    <property type="entry name" value="HTH_ARAC_FAMILY_2"/>
    <property type="match status" value="1"/>
</dbReference>
<dbReference type="SUPFAM" id="SSF46689">
    <property type="entry name" value="Homeodomain-like"/>
    <property type="match status" value="1"/>
</dbReference>
<evidence type="ECO:0000256" key="3">
    <source>
        <dbReference type="ARBA" id="ARBA00022679"/>
    </source>
</evidence>
<dbReference type="InterPro" id="IPR035451">
    <property type="entry name" value="Ada-like_dom_sf"/>
</dbReference>
<keyword evidence="6" id="KW-0862">Zinc</keyword>
<evidence type="ECO:0000256" key="9">
    <source>
        <dbReference type="ARBA" id="ARBA00023159"/>
    </source>
</evidence>
<dbReference type="Proteomes" id="UP000190092">
    <property type="component" value="Unassembled WGS sequence"/>
</dbReference>
<dbReference type="RefSeq" id="WP_336470144.1">
    <property type="nucleotide sequence ID" value="NZ_FUWJ01000001.1"/>
</dbReference>
<dbReference type="Gene3D" id="1.10.10.60">
    <property type="entry name" value="Homeodomain-like"/>
    <property type="match status" value="1"/>
</dbReference>
<gene>
    <name evidence="13" type="ORF">SAMN02745126_00961</name>
</gene>
<keyword evidence="5" id="KW-0227">DNA damage</keyword>
<dbReference type="SUPFAM" id="SSF55945">
    <property type="entry name" value="TATA-box binding protein-like"/>
    <property type="match status" value="1"/>
</dbReference>
<dbReference type="GO" id="GO:0043565">
    <property type="term" value="F:sequence-specific DNA binding"/>
    <property type="evidence" value="ECO:0007669"/>
    <property type="project" value="InterPro"/>
</dbReference>
<evidence type="ECO:0000256" key="10">
    <source>
        <dbReference type="ARBA" id="ARBA00023163"/>
    </source>
</evidence>
<evidence type="ECO:0000256" key="5">
    <source>
        <dbReference type="ARBA" id="ARBA00022763"/>
    </source>
</evidence>